<accession>H9UFG5</accession>
<dbReference type="InterPro" id="IPR053724">
    <property type="entry name" value="OMP_A26_sf"/>
</dbReference>
<dbReference type="STRING" id="889378.Spiaf_0149"/>
<dbReference type="PATRIC" id="fig|889378.3.peg.152"/>
<dbReference type="InterPro" id="IPR020080">
    <property type="entry name" value="OM_adhesin/peptidase_omptin"/>
</dbReference>
<evidence type="ECO:0000313" key="4">
    <source>
        <dbReference type="Proteomes" id="UP000007383"/>
    </source>
</evidence>
<dbReference type="Gene3D" id="2.40.128.90">
    <property type="entry name" value="OMPT-like"/>
    <property type="match status" value="1"/>
</dbReference>
<organism evidence="3 4">
    <name type="scientific">Spirochaeta africana (strain ATCC 700263 / DSM 8902 / Z-7692)</name>
    <dbReference type="NCBI Taxonomy" id="889378"/>
    <lineage>
        <taxon>Bacteria</taxon>
        <taxon>Pseudomonadati</taxon>
        <taxon>Spirochaetota</taxon>
        <taxon>Spirochaetia</taxon>
        <taxon>Spirochaetales</taxon>
        <taxon>Spirochaetaceae</taxon>
        <taxon>Spirochaeta</taxon>
    </lineage>
</organism>
<dbReference type="HOGENOM" id="CLU_806327_0_0_12"/>
<gene>
    <name evidence="3" type="ordered locus">Spiaf_0149</name>
</gene>
<dbReference type="OrthoDB" id="359239at2"/>
<keyword evidence="3" id="KW-0645">Protease</keyword>
<dbReference type="RefSeq" id="WP_014454256.1">
    <property type="nucleotide sequence ID" value="NC_017098.1"/>
</dbReference>
<feature type="compositionally biased region" description="Basic and acidic residues" evidence="1">
    <location>
        <begin position="115"/>
        <end position="126"/>
    </location>
</feature>
<reference evidence="4" key="1">
    <citation type="journal article" date="2013" name="Stand. Genomic Sci.">
        <title>Complete genome sequence of the halophilic bacterium Spirochaeta africana type strain (Z-7692(T)) from the alkaline Lake Magadi in the East African Rift.</title>
        <authorList>
            <person name="Liolos K."/>
            <person name="Abt B."/>
            <person name="Scheuner C."/>
            <person name="Teshima H."/>
            <person name="Held B."/>
            <person name="Lapidus A."/>
            <person name="Nolan M."/>
            <person name="Lucas S."/>
            <person name="Deshpande S."/>
            <person name="Cheng J.F."/>
            <person name="Tapia R."/>
            <person name="Goodwin L.A."/>
            <person name="Pitluck S."/>
            <person name="Pagani I."/>
            <person name="Ivanova N."/>
            <person name="Mavromatis K."/>
            <person name="Mikhailova N."/>
            <person name="Huntemann M."/>
            <person name="Pati A."/>
            <person name="Chen A."/>
            <person name="Palaniappan K."/>
            <person name="Land M."/>
            <person name="Rohde M."/>
            <person name="Tindall B.J."/>
            <person name="Detter J.C."/>
            <person name="Goker M."/>
            <person name="Bristow J."/>
            <person name="Eisen J.A."/>
            <person name="Markowitz V."/>
            <person name="Hugenholtz P."/>
            <person name="Woyke T."/>
            <person name="Klenk H.P."/>
            <person name="Kyrpides N.C."/>
        </authorList>
    </citation>
    <scope>NUCLEOTIDE SEQUENCE</scope>
    <source>
        <strain evidence="4">ATCC 700263 / DSM 8902 / Z-7692</strain>
    </source>
</reference>
<dbReference type="InterPro" id="IPR000036">
    <property type="entry name" value="Peptidase_A26_omptin"/>
</dbReference>
<dbReference type="GO" id="GO:0006508">
    <property type="term" value="P:proteolysis"/>
    <property type="evidence" value="ECO:0007669"/>
    <property type="project" value="UniProtKB-KW"/>
</dbReference>
<dbReference type="eggNOG" id="COG4571">
    <property type="taxonomic scope" value="Bacteria"/>
</dbReference>
<evidence type="ECO:0000256" key="1">
    <source>
        <dbReference type="SAM" id="MobiDB-lite"/>
    </source>
</evidence>
<evidence type="ECO:0000256" key="2">
    <source>
        <dbReference type="SAM" id="SignalP"/>
    </source>
</evidence>
<feature type="signal peptide" evidence="2">
    <location>
        <begin position="1"/>
        <end position="29"/>
    </location>
</feature>
<keyword evidence="4" id="KW-1185">Reference proteome</keyword>
<dbReference type="KEGG" id="sfc:Spiaf_0149"/>
<proteinExistence type="predicted"/>
<feature type="chain" id="PRO_5003623563" evidence="2">
    <location>
        <begin position="30"/>
        <end position="344"/>
    </location>
</feature>
<feature type="region of interest" description="Disordered" evidence="1">
    <location>
        <begin position="115"/>
        <end position="138"/>
    </location>
</feature>
<dbReference type="AlphaFoldDB" id="H9UFG5"/>
<sequence>MRNLKHVSVRWLPAAGVVLLMLLSLPTAATELFTPEPARLRLEAYTGISWGRAGEYVYDSETSVPDADLLSQLDWDIDNVIEFGLQGEIELGYGIFTGGGFAALLPGRSGGMTDRDWIPGEQRLDPDDQQSPTHRSDHDNYVLGGYAADLHMGWRYYGNRWLLAPRAGYTQRYITFDARDGSYTYPSSSGEFFGTVISYRQHHRIPYIGVSVAAEPYPRIMLQLDGQYSPLVVVDAVDHHYRREDGGSGGIEFYDYPRGGQFIAGGLRIGIRASDASLFWVEITGELVPEFRGSARAMPTDSGQVFPAGTAGASLRRVRISTGISLFGSLLREAPYQSYNIQDK</sequence>
<keyword evidence="2" id="KW-0732">Signal</keyword>
<dbReference type="Proteomes" id="UP000007383">
    <property type="component" value="Chromosome"/>
</dbReference>
<protein>
    <submittedName>
        <fullName evidence="3">Outer membrane protease</fullName>
    </submittedName>
</protein>
<evidence type="ECO:0000313" key="3">
    <source>
        <dbReference type="EMBL" id="AFG36258.1"/>
    </source>
</evidence>
<name>H9UFG5_SPIAZ</name>
<dbReference type="TCDB" id="9.B.50.1.6">
    <property type="family name" value="the outer membrane beta-barrel endoprotease, omptin (omptin) family"/>
</dbReference>
<keyword evidence="3" id="KW-0378">Hydrolase</keyword>
<dbReference type="GO" id="GO:0009279">
    <property type="term" value="C:cell outer membrane"/>
    <property type="evidence" value="ECO:0007669"/>
    <property type="project" value="InterPro"/>
</dbReference>
<dbReference type="SUPFAM" id="SSF69917">
    <property type="entry name" value="OMPT-like"/>
    <property type="match status" value="1"/>
</dbReference>
<dbReference type="Pfam" id="PF01278">
    <property type="entry name" value="Omptin"/>
    <property type="match status" value="1"/>
</dbReference>
<dbReference type="EMBL" id="CP003282">
    <property type="protein sequence ID" value="AFG36258.1"/>
    <property type="molecule type" value="Genomic_DNA"/>
</dbReference>
<dbReference type="GO" id="GO:0004190">
    <property type="term" value="F:aspartic-type endopeptidase activity"/>
    <property type="evidence" value="ECO:0007669"/>
    <property type="project" value="InterPro"/>
</dbReference>